<dbReference type="EMBL" id="CP144754">
    <property type="protein sequence ID" value="WVZ97526.1"/>
    <property type="molecule type" value="Genomic_DNA"/>
</dbReference>
<feature type="region of interest" description="Disordered" evidence="17">
    <location>
        <begin position="283"/>
        <end position="343"/>
    </location>
</feature>
<evidence type="ECO:0000256" key="15">
    <source>
        <dbReference type="ARBA" id="ARBA00023172"/>
    </source>
</evidence>
<dbReference type="InterPro" id="IPR050951">
    <property type="entry name" value="Retrovirus_Pol_polyprotein"/>
</dbReference>
<keyword evidence="10" id="KW-0694">RNA-binding</keyword>
<dbReference type="PANTHER" id="PTHR37984">
    <property type="entry name" value="PROTEIN CBG26694"/>
    <property type="match status" value="1"/>
</dbReference>
<keyword evidence="9" id="KW-0460">Magnesium</keyword>
<dbReference type="SUPFAM" id="SSF53098">
    <property type="entry name" value="Ribonuclease H-like"/>
    <property type="match status" value="1"/>
</dbReference>
<dbReference type="InterPro" id="IPR021109">
    <property type="entry name" value="Peptidase_aspartic_dom_sf"/>
</dbReference>
<feature type="compositionally biased region" description="Low complexity" evidence="17">
    <location>
        <begin position="186"/>
        <end position="211"/>
    </location>
</feature>
<dbReference type="PANTHER" id="PTHR37984:SF5">
    <property type="entry name" value="PROTEIN NYNRIN-LIKE"/>
    <property type="match status" value="1"/>
</dbReference>
<dbReference type="InterPro" id="IPR001584">
    <property type="entry name" value="Integrase_cat-core"/>
</dbReference>
<dbReference type="GO" id="GO:0006508">
    <property type="term" value="P:proteolysis"/>
    <property type="evidence" value="ECO:0007669"/>
    <property type="project" value="UniProtKB-KW"/>
</dbReference>
<name>A0AAQ3XGV3_PASNO</name>
<evidence type="ECO:0000256" key="2">
    <source>
        <dbReference type="ARBA" id="ARBA00022679"/>
    </source>
</evidence>
<dbReference type="CDD" id="cd01647">
    <property type="entry name" value="RT_LTR"/>
    <property type="match status" value="1"/>
</dbReference>
<feature type="domain" description="Peptidase A2" evidence="18">
    <location>
        <begin position="352"/>
        <end position="431"/>
    </location>
</feature>
<evidence type="ECO:0000313" key="22">
    <source>
        <dbReference type="Proteomes" id="UP001341281"/>
    </source>
</evidence>
<dbReference type="Pfam" id="PF00078">
    <property type="entry name" value="RVT_1"/>
    <property type="match status" value="1"/>
</dbReference>
<feature type="domain" description="Reverse transcriptase" evidence="19">
    <location>
        <begin position="537"/>
        <end position="717"/>
    </location>
</feature>
<keyword evidence="13" id="KW-0239">DNA-directed DNA polymerase</keyword>
<dbReference type="SUPFAM" id="SSF56672">
    <property type="entry name" value="DNA/RNA polymerases"/>
    <property type="match status" value="1"/>
</dbReference>
<dbReference type="Pfam" id="PF17921">
    <property type="entry name" value="Integrase_H2C2"/>
    <property type="match status" value="1"/>
</dbReference>
<dbReference type="PROSITE" id="PS00141">
    <property type="entry name" value="ASP_PROTEASE"/>
    <property type="match status" value="1"/>
</dbReference>
<gene>
    <name evidence="21" type="ORF">U9M48_043052</name>
</gene>
<keyword evidence="14" id="KW-0238">DNA-binding</keyword>
<dbReference type="GO" id="GO:0003723">
    <property type="term" value="F:RNA binding"/>
    <property type="evidence" value="ECO:0007669"/>
    <property type="project" value="UniProtKB-KW"/>
</dbReference>
<evidence type="ECO:0000256" key="6">
    <source>
        <dbReference type="ARBA" id="ARBA00022750"/>
    </source>
</evidence>
<dbReference type="FunFam" id="3.30.70.270:FF:000020">
    <property type="entry name" value="Transposon Tf2-6 polyprotein-like Protein"/>
    <property type="match status" value="1"/>
</dbReference>
<dbReference type="Pfam" id="PF03732">
    <property type="entry name" value="Retrotrans_gag"/>
    <property type="match status" value="2"/>
</dbReference>
<evidence type="ECO:0000256" key="9">
    <source>
        <dbReference type="ARBA" id="ARBA00022842"/>
    </source>
</evidence>
<feature type="compositionally biased region" description="Basic and acidic residues" evidence="17">
    <location>
        <begin position="162"/>
        <end position="173"/>
    </location>
</feature>
<dbReference type="Proteomes" id="UP001341281">
    <property type="component" value="Chromosome 10"/>
</dbReference>
<keyword evidence="22" id="KW-1185">Reference proteome</keyword>
<keyword evidence="12" id="KW-0695">RNA-directed DNA polymerase</keyword>
<dbReference type="PROSITE" id="PS50175">
    <property type="entry name" value="ASP_PROT_RETROV"/>
    <property type="match status" value="1"/>
</dbReference>
<evidence type="ECO:0000259" key="19">
    <source>
        <dbReference type="PROSITE" id="PS50878"/>
    </source>
</evidence>
<proteinExistence type="predicted"/>
<keyword evidence="3" id="KW-0548">Nucleotidyltransferase</keyword>
<dbReference type="InterPro" id="IPR036397">
    <property type="entry name" value="RNaseH_sf"/>
</dbReference>
<evidence type="ECO:0000256" key="7">
    <source>
        <dbReference type="ARBA" id="ARBA00022759"/>
    </source>
</evidence>
<dbReference type="Gene3D" id="3.30.420.10">
    <property type="entry name" value="Ribonuclease H-like superfamily/Ribonuclease H"/>
    <property type="match status" value="1"/>
</dbReference>
<dbReference type="InterPro" id="IPR012337">
    <property type="entry name" value="RNaseH-like_sf"/>
</dbReference>
<evidence type="ECO:0000256" key="11">
    <source>
        <dbReference type="ARBA" id="ARBA00022908"/>
    </source>
</evidence>
<evidence type="ECO:0008006" key="23">
    <source>
        <dbReference type="Google" id="ProtNLM"/>
    </source>
</evidence>
<dbReference type="Pfam" id="PF08284">
    <property type="entry name" value="RVP_2"/>
    <property type="match status" value="1"/>
</dbReference>
<keyword evidence="5" id="KW-0479">Metal-binding</keyword>
<dbReference type="GO" id="GO:0015074">
    <property type="term" value="P:DNA integration"/>
    <property type="evidence" value="ECO:0007669"/>
    <property type="project" value="UniProtKB-KW"/>
</dbReference>
<feature type="compositionally biased region" description="Low complexity" evidence="17">
    <location>
        <begin position="312"/>
        <end position="343"/>
    </location>
</feature>
<dbReference type="GO" id="GO:0004190">
    <property type="term" value="F:aspartic-type endopeptidase activity"/>
    <property type="evidence" value="ECO:0007669"/>
    <property type="project" value="UniProtKB-KW"/>
</dbReference>
<feature type="compositionally biased region" description="Basic and acidic residues" evidence="17">
    <location>
        <begin position="288"/>
        <end position="299"/>
    </location>
</feature>
<dbReference type="InterPro" id="IPR043502">
    <property type="entry name" value="DNA/RNA_pol_sf"/>
</dbReference>
<dbReference type="CDD" id="cd00303">
    <property type="entry name" value="retropepsin_like"/>
    <property type="match status" value="1"/>
</dbReference>
<dbReference type="Gene3D" id="2.40.70.10">
    <property type="entry name" value="Acid Proteases"/>
    <property type="match status" value="1"/>
</dbReference>
<protein>
    <recommendedName>
        <fullName evidence="23">Reverse transcriptase</fullName>
    </recommendedName>
</protein>
<feature type="domain" description="Integrase catalytic" evidence="20">
    <location>
        <begin position="1034"/>
        <end position="1145"/>
    </location>
</feature>
<dbReference type="GO" id="GO:0006310">
    <property type="term" value="P:DNA recombination"/>
    <property type="evidence" value="ECO:0007669"/>
    <property type="project" value="UniProtKB-KW"/>
</dbReference>
<keyword evidence="2" id="KW-0808">Transferase</keyword>
<dbReference type="SUPFAM" id="SSF50630">
    <property type="entry name" value="Acid proteases"/>
    <property type="match status" value="1"/>
</dbReference>
<keyword evidence="8" id="KW-0378">Hydrolase</keyword>
<keyword evidence="6" id="KW-0064">Aspartyl protease</keyword>
<keyword evidence="7" id="KW-0255">Endonuclease</keyword>
<dbReference type="InterPro" id="IPR056924">
    <property type="entry name" value="SH3_Tf2-1"/>
</dbReference>
<dbReference type="GO" id="GO:0003887">
    <property type="term" value="F:DNA-directed DNA polymerase activity"/>
    <property type="evidence" value="ECO:0007669"/>
    <property type="project" value="UniProtKB-KW"/>
</dbReference>
<evidence type="ECO:0000256" key="3">
    <source>
        <dbReference type="ARBA" id="ARBA00022695"/>
    </source>
</evidence>
<evidence type="ECO:0000256" key="13">
    <source>
        <dbReference type="ARBA" id="ARBA00022932"/>
    </source>
</evidence>
<keyword evidence="15" id="KW-0233">DNA recombination</keyword>
<dbReference type="PROSITE" id="PS50994">
    <property type="entry name" value="INTEGRASE"/>
    <property type="match status" value="1"/>
</dbReference>
<dbReference type="InterPro" id="IPR005162">
    <property type="entry name" value="Retrotrans_gag_dom"/>
</dbReference>
<dbReference type="Gene3D" id="1.10.340.70">
    <property type="match status" value="1"/>
</dbReference>
<organism evidence="21 22">
    <name type="scientific">Paspalum notatum var. saurae</name>
    <dbReference type="NCBI Taxonomy" id="547442"/>
    <lineage>
        <taxon>Eukaryota</taxon>
        <taxon>Viridiplantae</taxon>
        <taxon>Streptophyta</taxon>
        <taxon>Embryophyta</taxon>
        <taxon>Tracheophyta</taxon>
        <taxon>Spermatophyta</taxon>
        <taxon>Magnoliopsida</taxon>
        <taxon>Liliopsida</taxon>
        <taxon>Poales</taxon>
        <taxon>Poaceae</taxon>
        <taxon>PACMAD clade</taxon>
        <taxon>Panicoideae</taxon>
        <taxon>Andropogonodae</taxon>
        <taxon>Paspaleae</taxon>
        <taxon>Paspalinae</taxon>
        <taxon>Paspalum</taxon>
    </lineage>
</organism>
<dbReference type="GO" id="GO:0003677">
    <property type="term" value="F:DNA binding"/>
    <property type="evidence" value="ECO:0007669"/>
    <property type="project" value="UniProtKB-KW"/>
</dbReference>
<dbReference type="InterPro" id="IPR041588">
    <property type="entry name" value="Integrase_H2C2"/>
</dbReference>
<evidence type="ECO:0000259" key="20">
    <source>
        <dbReference type="PROSITE" id="PS50994"/>
    </source>
</evidence>
<reference evidence="21 22" key="1">
    <citation type="submission" date="2024-02" db="EMBL/GenBank/DDBJ databases">
        <title>High-quality chromosome-scale genome assembly of Pensacola bahiagrass (Paspalum notatum Flugge var. saurae).</title>
        <authorList>
            <person name="Vega J.M."/>
            <person name="Podio M."/>
            <person name="Orjuela J."/>
            <person name="Siena L.A."/>
            <person name="Pessino S.C."/>
            <person name="Combes M.C."/>
            <person name="Mariac C."/>
            <person name="Albertini E."/>
            <person name="Pupilli F."/>
            <person name="Ortiz J.P.A."/>
            <person name="Leblanc O."/>
        </authorList>
    </citation>
    <scope>NUCLEOTIDE SEQUENCE [LARGE SCALE GENOMIC DNA]</scope>
    <source>
        <strain evidence="21">R1</strain>
        <tissue evidence="21">Leaf</tissue>
    </source>
</reference>
<evidence type="ECO:0000313" key="21">
    <source>
        <dbReference type="EMBL" id="WVZ97526.1"/>
    </source>
</evidence>
<keyword evidence="4" id="KW-0540">Nuclease</keyword>
<evidence type="ECO:0000256" key="1">
    <source>
        <dbReference type="ARBA" id="ARBA00022670"/>
    </source>
</evidence>
<dbReference type="Gene3D" id="3.10.10.10">
    <property type="entry name" value="HIV Type 1 Reverse Transcriptase, subunit A, domain 1"/>
    <property type="match status" value="1"/>
</dbReference>
<dbReference type="InterPro" id="IPR001995">
    <property type="entry name" value="Peptidase_A2_cat"/>
</dbReference>
<dbReference type="PROSITE" id="PS50878">
    <property type="entry name" value="RT_POL"/>
    <property type="match status" value="1"/>
</dbReference>
<evidence type="ECO:0000256" key="16">
    <source>
        <dbReference type="ARBA" id="ARBA00023268"/>
    </source>
</evidence>
<dbReference type="InterPro" id="IPR001969">
    <property type="entry name" value="Aspartic_peptidase_AS"/>
</dbReference>
<dbReference type="GO" id="GO:0003964">
    <property type="term" value="F:RNA-directed DNA polymerase activity"/>
    <property type="evidence" value="ECO:0007669"/>
    <property type="project" value="UniProtKB-KW"/>
</dbReference>
<dbReference type="InterPro" id="IPR043128">
    <property type="entry name" value="Rev_trsase/Diguanyl_cyclase"/>
</dbReference>
<feature type="region of interest" description="Disordered" evidence="17">
    <location>
        <begin position="159"/>
        <end position="213"/>
    </location>
</feature>
<accession>A0AAQ3XGV3</accession>
<evidence type="ECO:0000256" key="4">
    <source>
        <dbReference type="ARBA" id="ARBA00022722"/>
    </source>
</evidence>
<evidence type="ECO:0000256" key="5">
    <source>
        <dbReference type="ARBA" id="ARBA00022723"/>
    </source>
</evidence>
<dbReference type="InterPro" id="IPR041577">
    <property type="entry name" value="RT_RNaseH_2"/>
</dbReference>
<dbReference type="GO" id="GO:0004519">
    <property type="term" value="F:endonuclease activity"/>
    <property type="evidence" value="ECO:0007669"/>
    <property type="project" value="UniProtKB-KW"/>
</dbReference>
<dbReference type="Gene3D" id="3.30.70.270">
    <property type="match status" value="2"/>
</dbReference>
<evidence type="ECO:0000256" key="14">
    <source>
        <dbReference type="ARBA" id="ARBA00023125"/>
    </source>
</evidence>
<evidence type="ECO:0000256" key="10">
    <source>
        <dbReference type="ARBA" id="ARBA00022884"/>
    </source>
</evidence>
<keyword evidence="11" id="KW-0229">DNA integration</keyword>
<evidence type="ECO:0000256" key="17">
    <source>
        <dbReference type="SAM" id="MobiDB-lite"/>
    </source>
</evidence>
<evidence type="ECO:0000259" key="18">
    <source>
        <dbReference type="PROSITE" id="PS50175"/>
    </source>
</evidence>
<dbReference type="Pfam" id="PF24626">
    <property type="entry name" value="SH3_Tf2-1"/>
    <property type="match status" value="1"/>
</dbReference>
<sequence>MTGSVQWSDSLTLHSAMIKTGSCMQQDSFEESPCAGGHNEDEEKEFLSLKHGNMSVTEYHDKFLQLARYAPTEVAEDGSRMRRGRLRGDALDWWESYSQQDRERFTWAQFRERFRSHHVPAGIMKMKKKEFLSLKHGNMSVTEYRDKFLQLARYTPTEVAEDEQKRREIEEKKRKLNLASSNSNSRPRYPQEYQQQGYPQHQQPQQQQQRQLRGDALDWWESYSQQDRERFTWAQFRERFRSHHVPAGIMKMKKKEFLSLKHGNMSVTEYRDKFLQLARYTPTEVAEDEQKRREIEEKKRKLNLASSNSNTRPRYPQQYQQQGYPQHQQPQQQRQQPQQYQYQQQTVNANPATVLFDTGATHSFITRSYAKQNDIPISSMKRPMVVASLGGEINTSSICSRVGIKIRGVEFSAKLIVIDSMSIDIILGMDTLEKWGVKIDCAQRTVHLAASDVQEVGIGASSSSGYLHQIEARPTDDIRIVCDYPDVFPDELTGMPPDRDIEFLIELLPGTAPIVMRQYRMAPIEHEEVKKNIDELLAKGYICPNSSPWAFPVFLVEKKDTDVKRMCVDYRALNKVTIKNKYPLSRIDDLFDEYQGACVFSKIDLRSGYHQLKICPSDIPKTAFTNKYGLYEYTVMSFGLTNAPAYFMQLMNSVFMDYLDKFVVVFIDDILIYSKTEAQHEAHLRLVLQRLREHKLYAKFSKCEFWIDEVRFLGHVVSKGGIAVDPSKVSTVTNWKVPEIPKEVRGFLSLAGYYRRFIENFSKIAKPMTSLLEKDAEFRCTNAQQAAFDELKKRLTTAPVLTLPDQQMKFIVYCDASRDGLGCVLMQEGKVIAYASRLCASMSKANVVADALSRKSYANMALGFLMPHELCEEFERLSLGFLHHTTAAAFEAKPTLEQEIREHQKHDEKLQKIRKLLKIGKAPHFREDEQETLRYKNRICVPNVDSIRKLILSETHDTAYSIHPGSTKIYYDLKERFWWYGIKLAVAKYVAICDTCQHVKAEHQRPVGLLQPLKVPEWKWEEITMDFIVGLPRAKLAELYISRIVCLHGVPKRILSDRGSQFTSRFWEQLHDSLDTKLKFSTVYHPQTDGQTEKTNQILEDMLRACAIQYGTSWDKCLPYAKFSYNNSYKASLKKSPFEALWQEVQNAVVLESDRQRSYADVRRRDLSFKVDDHVYLKVSAMRGIRRFNMKGKLAPRYIGPFKILEKKGEVAYRLELPPSLSGVHDVFHVSQLKKCLRVPEEQAPLEGLEVQEDLTYTKHPVKILDTSERTTRNKRIKMCRVQWSDHTEAEATWEREDELKSAYPALFANQPF</sequence>
<keyword evidence="1" id="KW-0645">Protease</keyword>
<keyword evidence="16" id="KW-0511">Multifunctional enzyme</keyword>
<evidence type="ECO:0000256" key="8">
    <source>
        <dbReference type="ARBA" id="ARBA00022801"/>
    </source>
</evidence>
<dbReference type="InterPro" id="IPR000477">
    <property type="entry name" value="RT_dom"/>
</dbReference>
<evidence type="ECO:0000256" key="12">
    <source>
        <dbReference type="ARBA" id="ARBA00022918"/>
    </source>
</evidence>
<dbReference type="Pfam" id="PF17919">
    <property type="entry name" value="RT_RNaseH_2"/>
    <property type="match status" value="1"/>
</dbReference>
<dbReference type="GO" id="GO:0046872">
    <property type="term" value="F:metal ion binding"/>
    <property type="evidence" value="ECO:0007669"/>
    <property type="project" value="UniProtKB-KW"/>
</dbReference>